<dbReference type="Gene3D" id="3.40.630.30">
    <property type="match status" value="1"/>
</dbReference>
<dbReference type="RefSeq" id="WP_377936216.1">
    <property type="nucleotide sequence ID" value="NZ_JBHUMF010000031.1"/>
</dbReference>
<evidence type="ECO:0000256" key="2">
    <source>
        <dbReference type="ARBA" id="ARBA00023315"/>
    </source>
</evidence>
<accession>A0ABW5RTG3</accession>
<comment type="caution">
    <text evidence="4">The sequence shown here is derived from an EMBL/GenBank/DDBJ whole genome shotgun (WGS) entry which is preliminary data.</text>
</comment>
<gene>
    <name evidence="4" type="ORF">ACFSUL_13420</name>
</gene>
<reference evidence="5" key="1">
    <citation type="journal article" date="2019" name="Int. J. Syst. Evol. Microbiol.">
        <title>The Global Catalogue of Microorganisms (GCM) 10K type strain sequencing project: providing services to taxonomists for standard genome sequencing and annotation.</title>
        <authorList>
            <consortium name="The Broad Institute Genomics Platform"/>
            <consortium name="The Broad Institute Genome Sequencing Center for Infectious Disease"/>
            <person name="Wu L."/>
            <person name="Ma J."/>
        </authorList>
    </citation>
    <scope>NUCLEOTIDE SEQUENCE [LARGE SCALE GENOMIC DNA]</scope>
    <source>
        <strain evidence="5">KCTC 3913</strain>
    </source>
</reference>
<dbReference type="SUPFAM" id="SSF55729">
    <property type="entry name" value="Acyl-CoA N-acyltransferases (Nat)"/>
    <property type="match status" value="1"/>
</dbReference>
<evidence type="ECO:0000259" key="3">
    <source>
        <dbReference type="PROSITE" id="PS51186"/>
    </source>
</evidence>
<name>A0ABW5RTG3_9BACI</name>
<dbReference type="GO" id="GO:0016746">
    <property type="term" value="F:acyltransferase activity"/>
    <property type="evidence" value="ECO:0007669"/>
    <property type="project" value="UniProtKB-KW"/>
</dbReference>
<keyword evidence="2 4" id="KW-0012">Acyltransferase</keyword>
<feature type="domain" description="N-acetyltransferase" evidence="3">
    <location>
        <begin position="5"/>
        <end position="155"/>
    </location>
</feature>
<organism evidence="4 5">
    <name type="scientific">Bacillus seohaeanensis</name>
    <dbReference type="NCBI Taxonomy" id="284580"/>
    <lineage>
        <taxon>Bacteria</taxon>
        <taxon>Bacillati</taxon>
        <taxon>Bacillota</taxon>
        <taxon>Bacilli</taxon>
        <taxon>Bacillales</taxon>
        <taxon>Bacillaceae</taxon>
        <taxon>Bacillus</taxon>
    </lineage>
</organism>
<evidence type="ECO:0000256" key="1">
    <source>
        <dbReference type="ARBA" id="ARBA00022679"/>
    </source>
</evidence>
<dbReference type="Pfam" id="PF13527">
    <property type="entry name" value="Acetyltransf_9"/>
    <property type="match status" value="1"/>
</dbReference>
<dbReference type="EMBL" id="JBHUMF010000031">
    <property type="protein sequence ID" value="MFD2681734.1"/>
    <property type="molecule type" value="Genomic_DNA"/>
</dbReference>
<dbReference type="PROSITE" id="PS51186">
    <property type="entry name" value="GNAT"/>
    <property type="match status" value="1"/>
</dbReference>
<dbReference type="InterPro" id="IPR000182">
    <property type="entry name" value="GNAT_dom"/>
</dbReference>
<dbReference type="PANTHER" id="PTHR43420">
    <property type="entry name" value="ACETYLTRANSFERASE"/>
    <property type="match status" value="1"/>
</dbReference>
<dbReference type="CDD" id="cd04301">
    <property type="entry name" value="NAT_SF"/>
    <property type="match status" value="1"/>
</dbReference>
<dbReference type="InterPro" id="IPR016181">
    <property type="entry name" value="Acyl_CoA_acyltransferase"/>
</dbReference>
<keyword evidence="5" id="KW-1185">Reference proteome</keyword>
<sequence length="293" mass="34198">MNGLTLLKDYKSNEKLRKSFNELATSVFGINFEEWYQKGYWNNRYIPFSYVDGTKVVANVSVNILDFVIDSERKKAIQIGTVMTHPDYRNRGLSRSLMNKVLEAYENNYDFMYLFANQNVLEFYPKFGFTSVKEYQFSMEYSPSQSDLTGIHKLDGNKMEDLQFIYKFASERIPVSQAFGTQNSQGLLMFYCVYVFPNTIYYLEKEEAIVIFEQEDKQLNIFDIVSKREVKIDTILAKITNSDSNKIVFHYTPDYKGLDIQSDIFNGDDVLFVKTKANNQFPLQIKHPLTSRA</sequence>
<proteinExistence type="predicted"/>
<dbReference type="EC" id="2.3.-.-" evidence="4"/>
<protein>
    <submittedName>
        <fullName evidence="4">GNAT family N-acetyltransferase</fullName>
        <ecNumber evidence="4">2.3.-.-</ecNumber>
    </submittedName>
</protein>
<dbReference type="InterPro" id="IPR050680">
    <property type="entry name" value="YpeA/RimI_acetyltransf"/>
</dbReference>
<dbReference type="Proteomes" id="UP001597506">
    <property type="component" value="Unassembled WGS sequence"/>
</dbReference>
<evidence type="ECO:0000313" key="5">
    <source>
        <dbReference type="Proteomes" id="UP001597506"/>
    </source>
</evidence>
<evidence type="ECO:0000313" key="4">
    <source>
        <dbReference type="EMBL" id="MFD2681734.1"/>
    </source>
</evidence>
<keyword evidence="1 4" id="KW-0808">Transferase</keyword>
<dbReference type="PANTHER" id="PTHR43420:SF31">
    <property type="entry name" value="ACETYLTRANSFERASE"/>
    <property type="match status" value="1"/>
</dbReference>